<keyword evidence="12" id="KW-1185">Reference proteome</keyword>
<dbReference type="PROSITE" id="PS51885">
    <property type="entry name" value="NEPRILYSIN"/>
    <property type="match status" value="1"/>
</dbReference>
<dbReference type="EMBL" id="JARQWQ010000003">
    <property type="protein sequence ID" value="KAK2573169.1"/>
    <property type="molecule type" value="Genomic_DNA"/>
</dbReference>
<dbReference type="InterPro" id="IPR000718">
    <property type="entry name" value="Peptidase_M13"/>
</dbReference>
<evidence type="ECO:0000256" key="2">
    <source>
        <dbReference type="ARBA" id="ARBA00007357"/>
    </source>
</evidence>
<dbReference type="CDD" id="cd08662">
    <property type="entry name" value="M13"/>
    <property type="match status" value="1"/>
</dbReference>
<proteinExistence type="inferred from homology"/>
<keyword evidence="5" id="KW-0378">Hydrolase</keyword>
<gene>
    <name evidence="11" type="ORF">P5673_002218</name>
</gene>
<dbReference type="GO" id="GO:0005886">
    <property type="term" value="C:plasma membrane"/>
    <property type="evidence" value="ECO:0007669"/>
    <property type="project" value="TreeGrafter"/>
</dbReference>
<organism evidence="11 12">
    <name type="scientific">Acropora cervicornis</name>
    <name type="common">Staghorn coral</name>
    <dbReference type="NCBI Taxonomy" id="6130"/>
    <lineage>
        <taxon>Eukaryota</taxon>
        <taxon>Metazoa</taxon>
        <taxon>Cnidaria</taxon>
        <taxon>Anthozoa</taxon>
        <taxon>Hexacorallia</taxon>
        <taxon>Scleractinia</taxon>
        <taxon>Astrocoeniina</taxon>
        <taxon>Acroporidae</taxon>
        <taxon>Acropora</taxon>
    </lineage>
</organism>
<dbReference type="Pfam" id="PF01431">
    <property type="entry name" value="Peptidase_M13"/>
    <property type="match status" value="2"/>
</dbReference>
<dbReference type="PANTHER" id="PTHR11733:SF167">
    <property type="entry name" value="FI17812P1-RELATED"/>
    <property type="match status" value="1"/>
</dbReference>
<reference evidence="11" key="2">
    <citation type="journal article" date="2023" name="Science">
        <title>Genomic signatures of disease resistance in endangered staghorn corals.</title>
        <authorList>
            <person name="Vollmer S.V."/>
            <person name="Selwyn J.D."/>
            <person name="Despard B.A."/>
            <person name="Roesel C.L."/>
        </authorList>
    </citation>
    <scope>NUCLEOTIDE SEQUENCE</scope>
    <source>
        <strain evidence="11">K2</strain>
    </source>
</reference>
<dbReference type="PRINTS" id="PR00786">
    <property type="entry name" value="NEPRILYSIN"/>
</dbReference>
<dbReference type="AlphaFoldDB" id="A0AAD9VG31"/>
<dbReference type="InterPro" id="IPR042089">
    <property type="entry name" value="Peptidase_M13_dom_2"/>
</dbReference>
<dbReference type="Pfam" id="PF05649">
    <property type="entry name" value="Peptidase_M13_N"/>
    <property type="match status" value="1"/>
</dbReference>
<feature type="domain" description="Peptidase M13 C-terminal" evidence="9">
    <location>
        <begin position="674"/>
        <end position="752"/>
    </location>
</feature>
<reference evidence="11" key="1">
    <citation type="journal article" date="2023" name="G3 (Bethesda)">
        <title>Whole genome assembly and annotation of the endangered Caribbean coral Acropora cervicornis.</title>
        <authorList>
            <person name="Selwyn J.D."/>
            <person name="Vollmer S.V."/>
        </authorList>
    </citation>
    <scope>NUCLEOTIDE SEQUENCE</scope>
    <source>
        <strain evidence="11">K2</strain>
    </source>
</reference>
<dbReference type="GO" id="GO:0046872">
    <property type="term" value="F:metal ion binding"/>
    <property type="evidence" value="ECO:0007669"/>
    <property type="project" value="UniProtKB-KW"/>
</dbReference>
<dbReference type="GO" id="GO:0016485">
    <property type="term" value="P:protein processing"/>
    <property type="evidence" value="ECO:0007669"/>
    <property type="project" value="TreeGrafter"/>
</dbReference>
<evidence type="ECO:0000256" key="4">
    <source>
        <dbReference type="ARBA" id="ARBA00022723"/>
    </source>
</evidence>
<evidence type="ECO:0000256" key="8">
    <source>
        <dbReference type="SAM" id="Phobius"/>
    </source>
</evidence>
<comment type="cofactor">
    <cofactor evidence="1">
        <name>Zn(2+)</name>
        <dbReference type="ChEBI" id="CHEBI:29105"/>
    </cofactor>
</comment>
<evidence type="ECO:0000256" key="3">
    <source>
        <dbReference type="ARBA" id="ARBA00022670"/>
    </source>
</evidence>
<keyword evidence="8" id="KW-0812">Transmembrane</keyword>
<feature type="domain" description="Peptidase M13 C-terminal" evidence="9">
    <location>
        <begin position="582"/>
        <end position="671"/>
    </location>
</feature>
<evidence type="ECO:0000259" key="9">
    <source>
        <dbReference type="Pfam" id="PF01431"/>
    </source>
</evidence>
<dbReference type="PANTHER" id="PTHR11733">
    <property type="entry name" value="ZINC METALLOPROTEASE FAMILY M13 NEPRILYSIN-RELATED"/>
    <property type="match status" value="1"/>
</dbReference>
<keyword evidence="3" id="KW-0645">Protease</keyword>
<evidence type="ECO:0000259" key="10">
    <source>
        <dbReference type="Pfam" id="PF05649"/>
    </source>
</evidence>
<comment type="similarity">
    <text evidence="2">Belongs to the peptidase M13 family.</text>
</comment>
<comment type="caution">
    <text evidence="11">The sequence shown here is derived from an EMBL/GenBank/DDBJ whole genome shotgun (WGS) entry which is preliminary data.</text>
</comment>
<dbReference type="Gene3D" id="1.10.1380.10">
    <property type="entry name" value="Neutral endopeptidase , domain2"/>
    <property type="match status" value="1"/>
</dbReference>
<keyword evidence="7" id="KW-0482">Metalloprotease</keyword>
<dbReference type="InterPro" id="IPR024079">
    <property type="entry name" value="MetalloPept_cat_dom_sf"/>
</dbReference>
<evidence type="ECO:0000313" key="12">
    <source>
        <dbReference type="Proteomes" id="UP001249851"/>
    </source>
</evidence>
<feature type="transmembrane region" description="Helical" evidence="8">
    <location>
        <begin position="70"/>
        <end position="90"/>
    </location>
</feature>
<dbReference type="Gene3D" id="3.40.390.10">
    <property type="entry name" value="Collagenase (Catalytic Domain)"/>
    <property type="match status" value="1"/>
</dbReference>
<accession>A0AAD9VG31</accession>
<dbReference type="Proteomes" id="UP001249851">
    <property type="component" value="Unassembled WGS sequence"/>
</dbReference>
<evidence type="ECO:0000256" key="6">
    <source>
        <dbReference type="ARBA" id="ARBA00022833"/>
    </source>
</evidence>
<sequence>MVSTWSTDIRWTKLRQFEYGEPNNHVGELKKALQTASDESDDEWLAQLERDYATAKRKHRSYWTSLERTLTLALIIFIVITISLASVLIFKKYHVPMIFKSSRYGPDICETPGCVAAAFSILNHVDKKVDPCDDFYNYACGNWIKDNAIPPGHSKWTAFHQASDNNLMILRKILERSQLGINESAKVFTKAKNYFSACMNKTMIEDNGAQPLKKLIQYVGSWAVNDNATQVEAWSPESWNFELALSRIHKLKSMPLFYMFVSADDRNSSQNIIQVQQAGITLSNRDYYFRNETDKVVVAYKEFMVKIGTLLGGEMNSTEEQMREIFQFEKKLAEIYEPKERLRNMEKIYHKMTVADLQQLAPAISWLDYMNTMFSSPVTHEELVVVYTPEYLKNMSNLVIMTDRRILANYMVWHLIKPLVNELSKPFRDASLELMKAEKGVEGNAPQWKTCVVKTDAVMGFATGYLYIKERSGKISKKEAEDMIAEIKKAFIGNLPHVSWMDEETKTQALKKVSSTFDMIGYPTWVEDLDTLGKYYENLTIGPTNSFENYLEARRFFHNKSMNRRGKTINRKEWHMTPTQVNAYYNSPNNYIAFPSGILQRPFFDPDFPQSVNYGAVGVVMGHELTHGFDDRGRLFDEHGNLASWWNNQSVEAFQQHALCMVDQYGHFSVAGMKAYQGWIQMNGRELKLPGLDFTPEQLFFLGFAQVWCSASSDGHIQHALVLAAVSNSDEFAAAFQCPVNSTMNPVHKCQVW</sequence>
<dbReference type="GO" id="GO:0004222">
    <property type="term" value="F:metalloendopeptidase activity"/>
    <property type="evidence" value="ECO:0007669"/>
    <property type="project" value="InterPro"/>
</dbReference>
<keyword evidence="6" id="KW-0862">Zinc</keyword>
<evidence type="ECO:0000256" key="5">
    <source>
        <dbReference type="ARBA" id="ARBA00022801"/>
    </source>
</evidence>
<evidence type="ECO:0000313" key="11">
    <source>
        <dbReference type="EMBL" id="KAK2573169.1"/>
    </source>
</evidence>
<keyword evidence="4" id="KW-0479">Metal-binding</keyword>
<dbReference type="SUPFAM" id="SSF55486">
    <property type="entry name" value="Metalloproteases ('zincins'), catalytic domain"/>
    <property type="match status" value="1"/>
</dbReference>
<protein>
    <submittedName>
        <fullName evidence="11">Endothelin-converting enzyme 1</fullName>
    </submittedName>
</protein>
<keyword evidence="8" id="KW-1133">Transmembrane helix</keyword>
<keyword evidence="8" id="KW-0472">Membrane</keyword>
<evidence type="ECO:0000256" key="1">
    <source>
        <dbReference type="ARBA" id="ARBA00001947"/>
    </source>
</evidence>
<feature type="domain" description="Peptidase M13 N-terminal" evidence="10">
    <location>
        <begin position="131"/>
        <end position="523"/>
    </location>
</feature>
<evidence type="ECO:0000256" key="7">
    <source>
        <dbReference type="ARBA" id="ARBA00023049"/>
    </source>
</evidence>
<dbReference type="InterPro" id="IPR018497">
    <property type="entry name" value="Peptidase_M13_C"/>
</dbReference>
<name>A0AAD9VG31_ACRCE</name>
<dbReference type="InterPro" id="IPR008753">
    <property type="entry name" value="Peptidase_M13_N"/>
</dbReference>